<feature type="transmembrane region" description="Helical" evidence="18">
    <location>
        <begin position="347"/>
        <end position="365"/>
    </location>
</feature>
<dbReference type="GO" id="GO:0000339">
    <property type="term" value="F:RNA cap binding"/>
    <property type="evidence" value="ECO:0007669"/>
    <property type="project" value="InterPro"/>
</dbReference>
<dbReference type="PROSITE" id="PS50102">
    <property type="entry name" value="RRM"/>
    <property type="match status" value="1"/>
</dbReference>
<evidence type="ECO:0000256" key="4">
    <source>
        <dbReference type="ARBA" id="ARBA00010725"/>
    </source>
</evidence>
<comment type="similarity">
    <text evidence="4">Belongs to the RRM NCBP2 family.</text>
</comment>
<name>A0A915NY76_9BILA</name>
<dbReference type="InterPro" id="IPR034148">
    <property type="entry name" value="NCBP2_RRM"/>
</dbReference>
<dbReference type="CDD" id="cd12240">
    <property type="entry name" value="RRM_NCBP2"/>
    <property type="match status" value="1"/>
</dbReference>
<evidence type="ECO:0000256" key="18">
    <source>
        <dbReference type="SAM" id="Phobius"/>
    </source>
</evidence>
<evidence type="ECO:0000313" key="21">
    <source>
        <dbReference type="WBParaSite" id="scf7180000421335.g6691"/>
    </source>
</evidence>
<evidence type="ECO:0000256" key="8">
    <source>
        <dbReference type="ARBA" id="ARBA00022884"/>
    </source>
</evidence>
<evidence type="ECO:0000256" key="14">
    <source>
        <dbReference type="ARBA" id="ARBA00055349"/>
    </source>
</evidence>
<dbReference type="WBParaSite" id="scf7180000421335.g6691">
    <property type="protein sequence ID" value="scf7180000421335.g6691"/>
    <property type="gene ID" value="scf7180000421335.g6691"/>
</dbReference>
<feature type="region of interest" description="Disordered" evidence="17">
    <location>
        <begin position="548"/>
        <end position="568"/>
    </location>
</feature>
<keyword evidence="6" id="KW-0507">mRNA processing</keyword>
<feature type="transmembrane region" description="Helical" evidence="18">
    <location>
        <begin position="318"/>
        <end position="340"/>
    </location>
</feature>
<keyword evidence="12" id="KW-0508">mRNA splicing</keyword>
<evidence type="ECO:0000256" key="12">
    <source>
        <dbReference type="ARBA" id="ARBA00023187"/>
    </source>
</evidence>
<evidence type="ECO:0000256" key="3">
    <source>
        <dbReference type="ARBA" id="ARBA00005944"/>
    </source>
</evidence>
<keyword evidence="8 16" id="KW-0694">RNA-binding</keyword>
<keyword evidence="20" id="KW-1185">Reference proteome</keyword>
<dbReference type="Pfam" id="PF00076">
    <property type="entry name" value="RRM_1"/>
    <property type="match status" value="1"/>
</dbReference>
<evidence type="ECO:0000256" key="11">
    <source>
        <dbReference type="ARBA" id="ARBA00023158"/>
    </source>
</evidence>
<keyword evidence="13" id="KW-0539">Nucleus</keyword>
<dbReference type="SMART" id="SM00360">
    <property type="entry name" value="RRM"/>
    <property type="match status" value="1"/>
</dbReference>
<dbReference type="GO" id="GO:0005846">
    <property type="term" value="C:nuclear cap binding complex"/>
    <property type="evidence" value="ECO:0007669"/>
    <property type="project" value="InterPro"/>
</dbReference>
<sequence>MSFDPKSKDKAGELSTYRDMRFQGSLNDQERLLSQSTTLYIGNLSYFTSEEQVWELFRRTGDIRRVIMGLDRFQKTPCGFCFVEYYTRADAEDALRYVNGTRLDDRVIRCDWDAGFKEGRQYGRGKHGGQVRDEYRQNFDAGRGGWNKTIQKRSEHMNQRLLYAVGVDIDLTVDRSGWIDPSDPLSNSHYGNAGVGNIGYDCGEKFNILLKENSEIRERLNIIHMARENSVDVLMKHVLRNFLSKLNIDLDDTNQPVFKKAQVALSVEDLSVLRRYLQSEKTVEEFGLREDLRFALENFLVEADVRSQNSILALLHSILPYLMLLNLLLVLPASIILIRWVCSFRRLCFVVFVSAFGISYYFAYIRKYQEVLAQRFERANWDSSKHSCTPRGLMSEAFDVLLSYVIIKDKSDCLKSYEDMLIEPILLVDPLQVLAEVLSNFVLSPFSIAGLHLNRFFIKFFENTPIPLALLMAVLLCLMPILIVWIVLRIREHLAKERREDERKGRLKMIDHSATQPCLSTLPVDNVNEERDRRLRRRAIGHDRSSSVYNGALADNKDQPAVTSDKQGTESSAASNVLCLIVFCPAGDGYNNPGYGGYGYSYSNPGYGYSYSNPGYGGYGYSYSNPGYGGYGYSSAYYPNNYGYSSYGSNSYYCYYSPSYCYGGYGSGYYGK</sequence>
<comment type="similarity">
    <text evidence="3">Belongs to the chloride channel MCLC family.</text>
</comment>
<dbReference type="GO" id="GO:0016020">
    <property type="term" value="C:membrane"/>
    <property type="evidence" value="ECO:0007669"/>
    <property type="project" value="UniProtKB-SubCell"/>
</dbReference>
<dbReference type="GO" id="GO:0031053">
    <property type="term" value="P:primary miRNA processing"/>
    <property type="evidence" value="ECO:0007669"/>
    <property type="project" value="UniProtKB-ARBA"/>
</dbReference>
<dbReference type="InterPro" id="IPR009231">
    <property type="entry name" value="Chloride_chnl_CLIC-like"/>
</dbReference>
<evidence type="ECO:0000256" key="13">
    <source>
        <dbReference type="ARBA" id="ARBA00023242"/>
    </source>
</evidence>
<comment type="subunit">
    <text evidence="15">Component of the nuclear cap-binding complex (CBC), a heterodimer composed of ncbp-1 and ncbp-2 that interacts with m7GpppG-capped RNA.</text>
</comment>
<proteinExistence type="inferred from homology"/>
<evidence type="ECO:0000313" key="20">
    <source>
        <dbReference type="Proteomes" id="UP000887560"/>
    </source>
</evidence>
<evidence type="ECO:0000256" key="5">
    <source>
        <dbReference type="ARBA" id="ARBA00015571"/>
    </source>
</evidence>
<evidence type="ECO:0000256" key="1">
    <source>
        <dbReference type="ARBA" id="ARBA00004123"/>
    </source>
</evidence>
<dbReference type="FunFam" id="3.30.70.330:FF:000128">
    <property type="entry name" value="Nuclear cap-binding protein subunit 2"/>
    <property type="match status" value="1"/>
</dbReference>
<dbReference type="PANTHER" id="PTHR18847">
    <property type="entry name" value="20 KD NUCLEAR CAP BINDING PROTEIN"/>
    <property type="match status" value="1"/>
</dbReference>
<evidence type="ECO:0000256" key="9">
    <source>
        <dbReference type="ARBA" id="ARBA00022989"/>
    </source>
</evidence>
<evidence type="ECO:0000256" key="16">
    <source>
        <dbReference type="PROSITE-ProRule" id="PRU00176"/>
    </source>
</evidence>
<keyword evidence="11" id="KW-0943">RNA-mediated gene silencing</keyword>
<dbReference type="GO" id="GO:0005634">
    <property type="term" value="C:nucleus"/>
    <property type="evidence" value="ECO:0007669"/>
    <property type="project" value="UniProtKB-SubCell"/>
</dbReference>
<dbReference type="InterPro" id="IPR000504">
    <property type="entry name" value="RRM_dom"/>
</dbReference>
<keyword evidence="9 18" id="KW-1133">Transmembrane helix</keyword>
<dbReference type="AlphaFoldDB" id="A0A915NY76"/>
<dbReference type="Pfam" id="PF05934">
    <property type="entry name" value="MCLC"/>
    <property type="match status" value="1"/>
</dbReference>
<accession>A0A915NY76</accession>
<dbReference type="GO" id="GO:0045292">
    <property type="term" value="P:mRNA cis splicing, via spliceosome"/>
    <property type="evidence" value="ECO:0007669"/>
    <property type="project" value="InterPro"/>
</dbReference>
<feature type="domain" description="RRM" evidence="19">
    <location>
        <begin position="37"/>
        <end position="115"/>
    </location>
</feature>
<evidence type="ECO:0000256" key="10">
    <source>
        <dbReference type="ARBA" id="ARBA00023136"/>
    </source>
</evidence>
<dbReference type="InterPro" id="IPR012677">
    <property type="entry name" value="Nucleotide-bd_a/b_plait_sf"/>
</dbReference>
<evidence type="ECO:0000256" key="2">
    <source>
        <dbReference type="ARBA" id="ARBA00004141"/>
    </source>
</evidence>
<feature type="transmembrane region" description="Helical" evidence="18">
    <location>
        <begin position="466"/>
        <end position="488"/>
    </location>
</feature>
<dbReference type="InterPro" id="IPR027157">
    <property type="entry name" value="NCBP2"/>
</dbReference>
<evidence type="ECO:0000256" key="15">
    <source>
        <dbReference type="ARBA" id="ARBA00063437"/>
    </source>
</evidence>
<dbReference type="SUPFAM" id="SSF54928">
    <property type="entry name" value="RNA-binding domain, RBD"/>
    <property type="match status" value="1"/>
</dbReference>
<dbReference type="Gene3D" id="3.30.70.330">
    <property type="match status" value="1"/>
</dbReference>
<keyword evidence="10 18" id="KW-0472">Membrane</keyword>
<comment type="subcellular location">
    <subcellularLocation>
        <location evidence="2">Membrane</location>
        <topology evidence="2">Multi-pass membrane protein</topology>
    </subcellularLocation>
    <subcellularLocation>
        <location evidence="1">Nucleus</location>
    </subcellularLocation>
</comment>
<keyword evidence="7 18" id="KW-0812">Transmembrane</keyword>
<evidence type="ECO:0000256" key="7">
    <source>
        <dbReference type="ARBA" id="ARBA00022692"/>
    </source>
</evidence>
<evidence type="ECO:0000259" key="19">
    <source>
        <dbReference type="PROSITE" id="PS50102"/>
    </source>
</evidence>
<dbReference type="Proteomes" id="UP000887560">
    <property type="component" value="Unplaced"/>
</dbReference>
<dbReference type="InterPro" id="IPR035979">
    <property type="entry name" value="RBD_domain_sf"/>
</dbReference>
<dbReference type="PANTHER" id="PTHR18847:SF0">
    <property type="entry name" value="NUCLEAR CAP-BINDING PROTEIN SUBUNIT 2"/>
    <property type="match status" value="1"/>
</dbReference>
<evidence type="ECO:0000256" key="6">
    <source>
        <dbReference type="ARBA" id="ARBA00022664"/>
    </source>
</evidence>
<organism evidence="20 21">
    <name type="scientific">Meloidogyne floridensis</name>
    <dbReference type="NCBI Taxonomy" id="298350"/>
    <lineage>
        <taxon>Eukaryota</taxon>
        <taxon>Metazoa</taxon>
        <taxon>Ecdysozoa</taxon>
        <taxon>Nematoda</taxon>
        <taxon>Chromadorea</taxon>
        <taxon>Rhabditida</taxon>
        <taxon>Tylenchina</taxon>
        <taxon>Tylenchomorpha</taxon>
        <taxon>Tylenchoidea</taxon>
        <taxon>Meloidogynidae</taxon>
        <taxon>Meloidogyninae</taxon>
        <taxon>Meloidogyne</taxon>
    </lineage>
</organism>
<evidence type="ECO:0000256" key="17">
    <source>
        <dbReference type="SAM" id="MobiDB-lite"/>
    </source>
</evidence>
<reference evidence="21" key="1">
    <citation type="submission" date="2022-11" db="UniProtKB">
        <authorList>
            <consortium name="WormBaseParasite"/>
        </authorList>
    </citation>
    <scope>IDENTIFICATION</scope>
</reference>
<protein>
    <recommendedName>
        <fullName evidence="5">Chloride channel CLIC-like protein 1</fullName>
    </recommendedName>
</protein>
<comment type="function">
    <text evidence="14">Component of the cap-binding complex (CBC), which binds co-transcriptionally to the 5' cap of pre-mRNAs and is involved in various processes such as pre-mRNA splicing and RNA-mediated gene silencing (RNAi). The CBC complex is involved in miRNA-mediated RNA interference and is required for primary microRNAs (miRNAs) processing. In the CBC complex, ncbp-2 recognizes and binds capped RNAs (m7GpppG-capped RNA) but requires ncbp-1 to stabilize the movement of its N-terminal loop and lock the CBC into a high affinity cap-binding state with the cap structure.</text>
</comment>